<accession>A0A3D8L9X7</accession>
<feature type="transmembrane region" description="Helical" evidence="1">
    <location>
        <begin position="140"/>
        <end position="171"/>
    </location>
</feature>
<evidence type="ECO:0000313" key="2">
    <source>
        <dbReference type="EMBL" id="RDV14200.1"/>
    </source>
</evidence>
<evidence type="ECO:0000256" key="1">
    <source>
        <dbReference type="SAM" id="Phobius"/>
    </source>
</evidence>
<keyword evidence="1" id="KW-0472">Membrane</keyword>
<sequence length="296" mass="33112">MLQTKQKINLREERDFGDKLNATFYFIKTNFRPLLRALLLYVTPVALAAGIFSGLFQARTFQRMTGEATYSTFGDNVFMNQVTSLNYILSMIFTLLSIFILSLTVYSFMVVYQDEEGEVQPAAVWEHIKANLVPVIYSGIAISVVTFLSIFFFGLGIYLGIVLSLFIIVMVREELGFIETVERCFYLIKGNWWATFGFLLIVGIIQGLIGVLAALPLGAVTMLRAFEVPGMDSDILLVVVNASASVLSIFLYCIYAVAIGFQYYNLVEQKDGIGLMEQVDLIGRSETNLTANEGEF</sequence>
<gene>
    <name evidence="2" type="ORF">DXT99_15520</name>
</gene>
<organism evidence="2 3">
    <name type="scientific">Pontibacter diazotrophicus</name>
    <dbReference type="NCBI Taxonomy" id="1400979"/>
    <lineage>
        <taxon>Bacteria</taxon>
        <taxon>Pseudomonadati</taxon>
        <taxon>Bacteroidota</taxon>
        <taxon>Cytophagia</taxon>
        <taxon>Cytophagales</taxon>
        <taxon>Hymenobacteraceae</taxon>
        <taxon>Pontibacter</taxon>
    </lineage>
</organism>
<reference evidence="3" key="1">
    <citation type="submission" date="2018-08" db="EMBL/GenBank/DDBJ databases">
        <authorList>
            <person name="Liu Z.-W."/>
            <person name="Du Z.-J."/>
        </authorList>
    </citation>
    <scope>NUCLEOTIDE SEQUENCE [LARGE SCALE GENOMIC DNA]</scope>
    <source>
        <strain evidence="3">H4X</strain>
    </source>
</reference>
<feature type="transmembrane region" description="Helical" evidence="1">
    <location>
        <begin position="87"/>
        <end position="109"/>
    </location>
</feature>
<keyword evidence="1" id="KW-0812">Transmembrane</keyword>
<feature type="transmembrane region" description="Helical" evidence="1">
    <location>
        <begin position="192"/>
        <end position="215"/>
    </location>
</feature>
<comment type="caution">
    <text evidence="2">The sequence shown here is derived from an EMBL/GenBank/DDBJ whole genome shotgun (WGS) entry which is preliminary data.</text>
</comment>
<name>A0A3D8L9X7_9BACT</name>
<keyword evidence="3" id="KW-1185">Reference proteome</keyword>
<protein>
    <recommendedName>
        <fullName evidence="4">Glycerophosphoryl diester phosphodiesterase membrane domain-containing protein</fullName>
    </recommendedName>
</protein>
<evidence type="ECO:0000313" key="3">
    <source>
        <dbReference type="Proteomes" id="UP000256708"/>
    </source>
</evidence>
<feature type="transmembrane region" description="Helical" evidence="1">
    <location>
        <begin position="235"/>
        <end position="261"/>
    </location>
</feature>
<dbReference type="OrthoDB" id="1049480at2"/>
<dbReference type="Proteomes" id="UP000256708">
    <property type="component" value="Unassembled WGS sequence"/>
</dbReference>
<dbReference type="EMBL" id="QRGR01000017">
    <property type="protein sequence ID" value="RDV14200.1"/>
    <property type="molecule type" value="Genomic_DNA"/>
</dbReference>
<keyword evidence="1" id="KW-1133">Transmembrane helix</keyword>
<proteinExistence type="predicted"/>
<evidence type="ECO:0008006" key="4">
    <source>
        <dbReference type="Google" id="ProtNLM"/>
    </source>
</evidence>
<dbReference type="RefSeq" id="WP_115566491.1">
    <property type="nucleotide sequence ID" value="NZ_QRGR01000017.1"/>
</dbReference>
<feature type="transmembrane region" description="Helical" evidence="1">
    <location>
        <begin position="34"/>
        <end position="56"/>
    </location>
</feature>
<dbReference type="AlphaFoldDB" id="A0A3D8L9X7"/>